<dbReference type="CDD" id="cd11065">
    <property type="entry name" value="CYP64-like"/>
    <property type="match status" value="1"/>
</dbReference>
<dbReference type="PRINTS" id="PR00385">
    <property type="entry name" value="P450"/>
</dbReference>
<evidence type="ECO:0000256" key="10">
    <source>
        <dbReference type="RuleBase" id="RU000461"/>
    </source>
</evidence>
<keyword evidence="4 9" id="KW-0349">Heme</keyword>
<evidence type="ECO:0000256" key="4">
    <source>
        <dbReference type="ARBA" id="ARBA00022617"/>
    </source>
</evidence>
<dbReference type="Gene3D" id="1.10.630.10">
    <property type="entry name" value="Cytochrome P450"/>
    <property type="match status" value="1"/>
</dbReference>
<sequence>MHSIVTFLAILIPSYFIYLWHRRSRRLPLPPGPNGFPLIGNASDIPHDYAWLTYTEWQKKYGEIVHLNVFGHTTIILNSSKAATELLEKRSFNYSDRPRMVMANELVDWDWDFAHMSYTDRWRRHRRSFHQYFQPRNLSSYYPSHKKAVITLLENFSKSPEEFPAHIRHYVASIVLRAAYGYEIQPVDDFYVRLVLNALEPLLQIVHAGNYLVEYIPALKHIPKWFPGAGFKRKAEVWAVGARALRDVPFKATKQAIADGVAQQSYVFDNLERLKAEGSINTEEEEVVRNCAAIMYLAGSDTTASLLNSFMLAMAHYPAVQHRAQADLDAVVGKSRLPDFSDREALPYIDAIISETMRWGPVTPLALPHRAISEDVYDGYRIPAGATITPNVWAILHDEEIYPEPFKFRPERFIQEGEAEVQADPSIIGAFGFGRRICPGRHLVQNTAWLSIASILSVYNISKPIDGDGKVVEPLIQYTDGLVSHPKPFKLQLTPRSGNVEKLIESARMELSV</sequence>
<dbReference type="PROSITE" id="PS00086">
    <property type="entry name" value="CYTOCHROME_P450"/>
    <property type="match status" value="1"/>
</dbReference>
<accession>A0A067SLV0</accession>
<evidence type="ECO:0000256" key="1">
    <source>
        <dbReference type="ARBA" id="ARBA00001971"/>
    </source>
</evidence>
<dbReference type="InterPro" id="IPR001128">
    <property type="entry name" value="Cyt_P450"/>
</dbReference>
<evidence type="ECO:0000256" key="6">
    <source>
        <dbReference type="ARBA" id="ARBA00023002"/>
    </source>
</evidence>
<organism evidence="11 12">
    <name type="scientific">Galerina marginata (strain CBS 339.88)</name>
    <dbReference type="NCBI Taxonomy" id="685588"/>
    <lineage>
        <taxon>Eukaryota</taxon>
        <taxon>Fungi</taxon>
        <taxon>Dikarya</taxon>
        <taxon>Basidiomycota</taxon>
        <taxon>Agaricomycotina</taxon>
        <taxon>Agaricomycetes</taxon>
        <taxon>Agaricomycetidae</taxon>
        <taxon>Agaricales</taxon>
        <taxon>Agaricineae</taxon>
        <taxon>Strophariaceae</taxon>
        <taxon>Galerina</taxon>
    </lineage>
</organism>
<evidence type="ECO:0000256" key="2">
    <source>
        <dbReference type="ARBA" id="ARBA00005179"/>
    </source>
</evidence>
<dbReference type="InterPro" id="IPR002401">
    <property type="entry name" value="Cyt_P450_E_grp-I"/>
</dbReference>
<keyword evidence="12" id="KW-1185">Reference proteome</keyword>
<evidence type="ECO:0000313" key="12">
    <source>
        <dbReference type="Proteomes" id="UP000027222"/>
    </source>
</evidence>
<name>A0A067SLV0_GALM3</name>
<comment type="pathway">
    <text evidence="2">Secondary metabolite biosynthesis.</text>
</comment>
<evidence type="ECO:0008006" key="13">
    <source>
        <dbReference type="Google" id="ProtNLM"/>
    </source>
</evidence>
<keyword evidence="6 10" id="KW-0560">Oxidoreductase</keyword>
<comment type="cofactor">
    <cofactor evidence="1 9">
        <name>heme</name>
        <dbReference type="ChEBI" id="CHEBI:30413"/>
    </cofactor>
</comment>
<dbReference type="PRINTS" id="PR00463">
    <property type="entry name" value="EP450I"/>
</dbReference>
<dbReference type="GO" id="GO:0016705">
    <property type="term" value="F:oxidoreductase activity, acting on paired donors, with incorporation or reduction of molecular oxygen"/>
    <property type="evidence" value="ECO:0007669"/>
    <property type="project" value="InterPro"/>
</dbReference>
<keyword evidence="8 10" id="KW-0503">Monooxygenase</keyword>
<dbReference type="AlphaFoldDB" id="A0A067SLV0"/>
<protein>
    <recommendedName>
        <fullName evidence="13">Cytochrome P450</fullName>
    </recommendedName>
</protein>
<dbReference type="EMBL" id="KL142406">
    <property type="protein sequence ID" value="KDR68694.1"/>
    <property type="molecule type" value="Genomic_DNA"/>
</dbReference>
<dbReference type="STRING" id="685588.A0A067SLV0"/>
<dbReference type="SUPFAM" id="SSF48264">
    <property type="entry name" value="Cytochrome P450"/>
    <property type="match status" value="1"/>
</dbReference>
<dbReference type="Proteomes" id="UP000027222">
    <property type="component" value="Unassembled WGS sequence"/>
</dbReference>
<comment type="similarity">
    <text evidence="3 10">Belongs to the cytochrome P450 family.</text>
</comment>
<dbReference type="PANTHER" id="PTHR46300:SF7">
    <property type="entry name" value="P450, PUTATIVE (EUROFUNG)-RELATED"/>
    <property type="match status" value="1"/>
</dbReference>
<keyword evidence="7 9" id="KW-0408">Iron</keyword>
<keyword evidence="5 9" id="KW-0479">Metal-binding</keyword>
<dbReference type="GO" id="GO:0005506">
    <property type="term" value="F:iron ion binding"/>
    <property type="evidence" value="ECO:0007669"/>
    <property type="project" value="InterPro"/>
</dbReference>
<dbReference type="InterPro" id="IPR017972">
    <property type="entry name" value="Cyt_P450_CS"/>
</dbReference>
<dbReference type="GO" id="GO:0020037">
    <property type="term" value="F:heme binding"/>
    <property type="evidence" value="ECO:0007669"/>
    <property type="project" value="InterPro"/>
</dbReference>
<evidence type="ECO:0000256" key="7">
    <source>
        <dbReference type="ARBA" id="ARBA00023004"/>
    </source>
</evidence>
<dbReference type="OrthoDB" id="2789670at2759"/>
<proteinExistence type="inferred from homology"/>
<evidence type="ECO:0000256" key="9">
    <source>
        <dbReference type="PIRSR" id="PIRSR602401-1"/>
    </source>
</evidence>
<dbReference type="InterPro" id="IPR036396">
    <property type="entry name" value="Cyt_P450_sf"/>
</dbReference>
<gene>
    <name evidence="11" type="ORF">GALMADRAFT_78276</name>
</gene>
<reference evidence="12" key="1">
    <citation type="journal article" date="2014" name="Proc. Natl. Acad. Sci. U.S.A.">
        <title>Extensive sampling of basidiomycete genomes demonstrates inadequacy of the white-rot/brown-rot paradigm for wood decay fungi.</title>
        <authorList>
            <person name="Riley R."/>
            <person name="Salamov A.A."/>
            <person name="Brown D.W."/>
            <person name="Nagy L.G."/>
            <person name="Floudas D."/>
            <person name="Held B.W."/>
            <person name="Levasseur A."/>
            <person name="Lombard V."/>
            <person name="Morin E."/>
            <person name="Otillar R."/>
            <person name="Lindquist E.A."/>
            <person name="Sun H."/>
            <person name="LaButti K.M."/>
            <person name="Schmutz J."/>
            <person name="Jabbour D."/>
            <person name="Luo H."/>
            <person name="Baker S.E."/>
            <person name="Pisabarro A.G."/>
            <person name="Walton J.D."/>
            <person name="Blanchette R.A."/>
            <person name="Henrissat B."/>
            <person name="Martin F."/>
            <person name="Cullen D."/>
            <person name="Hibbett D.S."/>
            <person name="Grigoriev I.V."/>
        </authorList>
    </citation>
    <scope>NUCLEOTIDE SEQUENCE [LARGE SCALE GENOMIC DNA]</scope>
    <source>
        <strain evidence="12">CBS 339.88</strain>
    </source>
</reference>
<evidence type="ECO:0000256" key="5">
    <source>
        <dbReference type="ARBA" id="ARBA00022723"/>
    </source>
</evidence>
<feature type="binding site" description="axial binding residue" evidence="9">
    <location>
        <position position="438"/>
    </location>
    <ligand>
        <name>heme</name>
        <dbReference type="ChEBI" id="CHEBI:30413"/>
    </ligand>
    <ligandPart>
        <name>Fe</name>
        <dbReference type="ChEBI" id="CHEBI:18248"/>
    </ligandPart>
</feature>
<dbReference type="PANTHER" id="PTHR46300">
    <property type="entry name" value="P450, PUTATIVE (EUROFUNG)-RELATED-RELATED"/>
    <property type="match status" value="1"/>
</dbReference>
<evidence type="ECO:0000256" key="3">
    <source>
        <dbReference type="ARBA" id="ARBA00010617"/>
    </source>
</evidence>
<dbReference type="InterPro" id="IPR050364">
    <property type="entry name" value="Cytochrome_P450_fung"/>
</dbReference>
<dbReference type="HOGENOM" id="CLU_001570_2_3_1"/>
<dbReference type="GO" id="GO:0004497">
    <property type="term" value="F:monooxygenase activity"/>
    <property type="evidence" value="ECO:0007669"/>
    <property type="project" value="UniProtKB-KW"/>
</dbReference>
<dbReference type="Pfam" id="PF00067">
    <property type="entry name" value="p450"/>
    <property type="match status" value="1"/>
</dbReference>
<evidence type="ECO:0000313" key="11">
    <source>
        <dbReference type="EMBL" id="KDR68694.1"/>
    </source>
</evidence>
<evidence type="ECO:0000256" key="8">
    <source>
        <dbReference type="ARBA" id="ARBA00023033"/>
    </source>
</evidence>